<dbReference type="InParanoid" id="J0D222"/>
<dbReference type="EMBL" id="JH688758">
    <property type="protein sequence ID" value="EJD32662.1"/>
    <property type="molecule type" value="Genomic_DNA"/>
</dbReference>
<dbReference type="AlphaFoldDB" id="J0D222"/>
<proteinExistence type="predicted"/>
<reference evidence="2" key="1">
    <citation type="journal article" date="2012" name="Science">
        <title>The Paleozoic origin of enzymatic lignin decomposition reconstructed from 31 fungal genomes.</title>
        <authorList>
            <person name="Floudas D."/>
            <person name="Binder M."/>
            <person name="Riley R."/>
            <person name="Barry K."/>
            <person name="Blanchette R.A."/>
            <person name="Henrissat B."/>
            <person name="Martinez A.T."/>
            <person name="Otillar R."/>
            <person name="Spatafora J.W."/>
            <person name="Yadav J.S."/>
            <person name="Aerts A."/>
            <person name="Benoit I."/>
            <person name="Boyd A."/>
            <person name="Carlson A."/>
            <person name="Copeland A."/>
            <person name="Coutinho P.M."/>
            <person name="de Vries R.P."/>
            <person name="Ferreira P."/>
            <person name="Findley K."/>
            <person name="Foster B."/>
            <person name="Gaskell J."/>
            <person name="Glotzer D."/>
            <person name="Gorecki P."/>
            <person name="Heitman J."/>
            <person name="Hesse C."/>
            <person name="Hori C."/>
            <person name="Igarashi K."/>
            <person name="Jurgens J.A."/>
            <person name="Kallen N."/>
            <person name="Kersten P."/>
            <person name="Kohler A."/>
            <person name="Kuees U."/>
            <person name="Kumar T.K.A."/>
            <person name="Kuo A."/>
            <person name="LaButti K."/>
            <person name="Larrondo L.F."/>
            <person name="Lindquist E."/>
            <person name="Ling A."/>
            <person name="Lombard V."/>
            <person name="Lucas S."/>
            <person name="Lundell T."/>
            <person name="Martin R."/>
            <person name="McLaughlin D.J."/>
            <person name="Morgenstern I."/>
            <person name="Morin E."/>
            <person name="Murat C."/>
            <person name="Nagy L.G."/>
            <person name="Nolan M."/>
            <person name="Ohm R.A."/>
            <person name="Patyshakuliyeva A."/>
            <person name="Rokas A."/>
            <person name="Ruiz-Duenas F.J."/>
            <person name="Sabat G."/>
            <person name="Salamov A."/>
            <person name="Samejima M."/>
            <person name="Schmutz J."/>
            <person name="Slot J.C."/>
            <person name="St John F."/>
            <person name="Stenlid J."/>
            <person name="Sun H."/>
            <person name="Sun S."/>
            <person name="Syed K."/>
            <person name="Tsang A."/>
            <person name="Wiebenga A."/>
            <person name="Young D."/>
            <person name="Pisabarro A."/>
            <person name="Eastwood D.C."/>
            <person name="Martin F."/>
            <person name="Cullen D."/>
            <person name="Grigoriev I.V."/>
            <person name="Hibbett D.S."/>
        </authorList>
    </citation>
    <scope>NUCLEOTIDE SEQUENCE [LARGE SCALE GENOMIC DNA]</scope>
    <source>
        <strain evidence="2">TFB10046</strain>
    </source>
</reference>
<evidence type="ECO:0000313" key="2">
    <source>
        <dbReference type="Proteomes" id="UP000006514"/>
    </source>
</evidence>
<accession>J0D222</accession>
<organism evidence="1 2">
    <name type="scientific">Auricularia subglabra (strain TFB-10046 / SS5)</name>
    <name type="common">White-rot fungus</name>
    <name type="synonym">Auricularia delicata (strain TFB10046)</name>
    <dbReference type="NCBI Taxonomy" id="717982"/>
    <lineage>
        <taxon>Eukaryota</taxon>
        <taxon>Fungi</taxon>
        <taxon>Dikarya</taxon>
        <taxon>Basidiomycota</taxon>
        <taxon>Agaricomycotina</taxon>
        <taxon>Agaricomycetes</taxon>
        <taxon>Auriculariales</taxon>
        <taxon>Auriculariaceae</taxon>
        <taxon>Auricularia</taxon>
    </lineage>
</organism>
<sequence length="313" mass="34743">MSSSDLSLLSGCMSLAAVGLGVDELEGDETIQLKVGNRLYRVSKSRLSLRSPFFRGLFQLLKVGEGDRTPISLEVKEPEWLAYLWFIHADPLAWDIFSTSPASTEKCARLLGLALAARLFLAVEVAQWAVDEALEMLTQPGQAFYVDAELSRLLLSVASCYRGSADCTITTICQDVVCDALHPNRPGELSEDPIRVVEVARSNKFVLSHVYFYILLKGQNYDWMGDVRIGPVDRVRLLCGAYSLSLQNAWATSTFPEFTFSRPASSSAAQPEEAGAPLVQAASTWHPKVHWKIMAARGELWKHFDEQLWDLGL</sequence>
<protein>
    <recommendedName>
        <fullName evidence="3">BTB domain-containing protein</fullName>
    </recommendedName>
</protein>
<dbReference type="KEGG" id="adl:AURDEDRAFT_178242"/>
<name>J0D222_AURST</name>
<dbReference type="Proteomes" id="UP000006514">
    <property type="component" value="Unassembled WGS sequence"/>
</dbReference>
<evidence type="ECO:0008006" key="3">
    <source>
        <dbReference type="Google" id="ProtNLM"/>
    </source>
</evidence>
<keyword evidence="2" id="KW-1185">Reference proteome</keyword>
<evidence type="ECO:0000313" key="1">
    <source>
        <dbReference type="EMBL" id="EJD32662.1"/>
    </source>
</evidence>
<dbReference type="OrthoDB" id="3157337at2759"/>
<gene>
    <name evidence="1" type="ORF">AURDEDRAFT_178242</name>
</gene>